<gene>
    <name evidence="7" type="ORF">JD82_04472</name>
</gene>
<evidence type="ECO:0000256" key="3">
    <source>
        <dbReference type="ARBA" id="ARBA00022741"/>
    </source>
</evidence>
<dbReference type="GO" id="GO:0016301">
    <property type="term" value="F:kinase activity"/>
    <property type="evidence" value="ECO:0007669"/>
    <property type="project" value="UniProtKB-KW"/>
</dbReference>
<dbReference type="Pfam" id="PF03109">
    <property type="entry name" value="ABC1"/>
    <property type="match status" value="1"/>
</dbReference>
<dbReference type="InterPro" id="IPR011009">
    <property type="entry name" value="Kinase-like_dom_sf"/>
</dbReference>
<evidence type="ECO:0000256" key="2">
    <source>
        <dbReference type="ARBA" id="ARBA00022679"/>
    </source>
</evidence>
<evidence type="ECO:0000259" key="6">
    <source>
        <dbReference type="Pfam" id="PF03109"/>
    </source>
</evidence>
<keyword evidence="7" id="KW-0418">Kinase</keyword>
<keyword evidence="3" id="KW-0547">Nucleotide-binding</keyword>
<accession>A0A660CGW3</accession>
<name>A0A660CGW3_9PSEU</name>
<evidence type="ECO:0000256" key="1">
    <source>
        <dbReference type="ARBA" id="ARBA00009670"/>
    </source>
</evidence>
<comment type="caution">
    <text evidence="7">The sequence shown here is derived from an EMBL/GenBank/DDBJ whole genome shotgun (WGS) entry which is preliminary data.</text>
</comment>
<feature type="domain" description="ABC1 atypical kinase-like" evidence="6">
    <location>
        <begin position="163"/>
        <end position="381"/>
    </location>
</feature>
<dbReference type="PANTHER" id="PTHR43851:SF3">
    <property type="entry name" value="COENZYME Q8"/>
    <property type="match status" value="1"/>
</dbReference>
<proteinExistence type="inferred from homology"/>
<dbReference type="InterPro" id="IPR051409">
    <property type="entry name" value="Atypical_kinase_ADCK"/>
</dbReference>
<keyword evidence="7" id="KW-0830">Ubiquinone</keyword>
<protein>
    <submittedName>
        <fullName evidence="7">Putative unusual protein kinase regulating ubiquinone biosynthesis (AarF/ABC1/UbiB family)</fullName>
    </submittedName>
</protein>
<evidence type="ECO:0000256" key="4">
    <source>
        <dbReference type="ARBA" id="ARBA00022840"/>
    </source>
</evidence>
<feature type="compositionally biased region" description="Polar residues" evidence="5">
    <location>
        <begin position="28"/>
        <end position="38"/>
    </location>
</feature>
<feature type="region of interest" description="Disordered" evidence="5">
    <location>
        <begin position="1"/>
        <end position="76"/>
    </location>
</feature>
<feature type="compositionally biased region" description="Low complexity" evidence="5">
    <location>
        <begin position="39"/>
        <end position="60"/>
    </location>
</feature>
<reference evidence="7 8" key="1">
    <citation type="submission" date="2019-07" db="EMBL/GenBank/DDBJ databases">
        <title>R&amp;d 2014.</title>
        <authorList>
            <person name="Klenk H.-P."/>
        </authorList>
    </citation>
    <scope>NUCLEOTIDE SEQUENCE [LARGE SCALE GENOMIC DNA]</scope>
    <source>
        <strain evidence="7 8">DSM 43194</strain>
    </source>
</reference>
<organism evidence="7 8">
    <name type="scientific">Prauserella rugosa</name>
    <dbReference type="NCBI Taxonomy" id="43354"/>
    <lineage>
        <taxon>Bacteria</taxon>
        <taxon>Bacillati</taxon>
        <taxon>Actinomycetota</taxon>
        <taxon>Actinomycetes</taxon>
        <taxon>Pseudonocardiales</taxon>
        <taxon>Pseudonocardiaceae</taxon>
        <taxon>Prauserella</taxon>
    </lineage>
</organism>
<dbReference type="EMBL" id="VLJV01000001">
    <property type="protein sequence ID" value="TWH22586.1"/>
    <property type="molecule type" value="Genomic_DNA"/>
</dbReference>
<dbReference type="GO" id="GO:0005524">
    <property type="term" value="F:ATP binding"/>
    <property type="evidence" value="ECO:0007669"/>
    <property type="project" value="UniProtKB-KW"/>
</dbReference>
<sequence>MTEYRGGDEELEQPDTTTGRAQADRNGSHSVGDSAQNNTAQNDTAQSSTTQTSTTQSSNDDNADLSADDEGTALPRRTMARTAKLASLPLGMAGRAVGGWGRRLTGQSADEVNANLSAKAAEQLFEVLGTLKGGAMKFGQALSVFEAAIPDDLAEPYRDALTRLQAAAPPMPARQTHRVLTEQLGRSWRQRFASFDDDPTASASIGQVHRGVWHDGREVAVKVQYPGADDALRGDLRQLQRFSRLFQSLVPGTDVKPLLNELAERMDEELDYRREADNQRAFAKAFAGDERVLVPRVVASAPKVVVSEWVTGTPYSEIIRSGTKQQRDDAGRLLSEFHYSSPARAHLLHSDPHPGNFMLREDGRVCVIDFGAVARLPHGAPPALGRIMRLALDGRSQELYDVLRAEGFVRPDTEIDPDDVYAYLQPIVAPLEQERFHFTRQWAQEQALRMGDLRSQDFRTGRSLNLPPHWLLIHRVTAGAIGILCQLDAELPLRSIVQRWQPGFDD</sequence>
<dbReference type="AlphaFoldDB" id="A0A660CGW3"/>
<keyword evidence="8" id="KW-1185">Reference proteome</keyword>
<dbReference type="InterPro" id="IPR034646">
    <property type="entry name" value="ADCK3_dom"/>
</dbReference>
<feature type="compositionally biased region" description="Acidic residues" evidence="5">
    <location>
        <begin position="61"/>
        <end position="71"/>
    </location>
</feature>
<comment type="similarity">
    <text evidence="1">Belongs to the protein kinase superfamily. ADCK protein kinase family.</text>
</comment>
<dbReference type="CDD" id="cd13970">
    <property type="entry name" value="ABC1_ADCK3"/>
    <property type="match status" value="1"/>
</dbReference>
<evidence type="ECO:0000313" key="8">
    <source>
        <dbReference type="Proteomes" id="UP000317303"/>
    </source>
</evidence>
<keyword evidence="4" id="KW-0067">ATP-binding</keyword>
<keyword evidence="2" id="KW-0808">Transferase</keyword>
<evidence type="ECO:0000256" key="5">
    <source>
        <dbReference type="SAM" id="MobiDB-lite"/>
    </source>
</evidence>
<dbReference type="SUPFAM" id="SSF56112">
    <property type="entry name" value="Protein kinase-like (PK-like)"/>
    <property type="match status" value="1"/>
</dbReference>
<evidence type="ECO:0000313" key="7">
    <source>
        <dbReference type="EMBL" id="TWH22586.1"/>
    </source>
</evidence>
<dbReference type="InterPro" id="IPR004147">
    <property type="entry name" value="ABC1_dom"/>
</dbReference>
<dbReference type="Proteomes" id="UP000317303">
    <property type="component" value="Unassembled WGS sequence"/>
</dbReference>
<dbReference type="PANTHER" id="PTHR43851">
    <property type="match status" value="1"/>
</dbReference>